<evidence type="ECO:0000256" key="3">
    <source>
        <dbReference type="ARBA" id="ARBA00022741"/>
    </source>
</evidence>
<dbReference type="InterPro" id="IPR014721">
    <property type="entry name" value="Ribsml_uS5_D2-typ_fold_subgr"/>
</dbReference>
<reference evidence="16" key="1">
    <citation type="submission" date="2023-12" db="EMBL/GenBank/DDBJ databases">
        <title>Genome assembly of Anisodus tanguticus.</title>
        <authorList>
            <person name="Wang Y.-J."/>
        </authorList>
    </citation>
    <scope>NUCLEOTIDE SEQUENCE</scope>
    <source>
        <strain evidence="16">KB-2021</strain>
        <tissue evidence="16">Leaf</tissue>
    </source>
</reference>
<keyword evidence="17" id="KW-1185">Reference proteome</keyword>
<dbReference type="GO" id="GO:0005524">
    <property type="term" value="F:ATP binding"/>
    <property type="evidence" value="ECO:0007669"/>
    <property type="project" value="UniProtKB-KW"/>
</dbReference>
<dbReference type="NCBIfam" id="TIGR00763">
    <property type="entry name" value="lon"/>
    <property type="match status" value="1"/>
</dbReference>
<dbReference type="Gene3D" id="1.20.58.1480">
    <property type="match status" value="1"/>
</dbReference>
<dbReference type="FunFam" id="1.20.5.5270:FF:000001">
    <property type="entry name" value="Lon protease homolog, mitochondrial"/>
    <property type="match status" value="1"/>
</dbReference>
<dbReference type="InterPro" id="IPR020568">
    <property type="entry name" value="Ribosomal_Su5_D2-typ_SF"/>
</dbReference>
<dbReference type="InterPro" id="IPR008268">
    <property type="entry name" value="Peptidase_S16_AS"/>
</dbReference>
<dbReference type="Pfam" id="PF00004">
    <property type="entry name" value="AAA"/>
    <property type="match status" value="1"/>
</dbReference>
<evidence type="ECO:0000256" key="4">
    <source>
        <dbReference type="ARBA" id="ARBA00022801"/>
    </source>
</evidence>
<sequence length="641" mass="72293">MIQSGQRIIDNPVYLSDLGAALTGSDPEELQEVLNETNIPKRLYLTLGLLKKEFELSKLQQKIGKEVEEKVKQQHRKYMLHEQLKVIKKELGLEKEDKDAIEEKFKNRIKDLSVPKHVLDVIEEELSKLQFLDNHSSEFSVTRNYLDWLTSLPWGKSTEESLDLKVAKEVLEKDHYGMDDVKKRILEFIAVSNLKGSTQGKIICFLGPPGVGKTSIAKSIAQALNREYFRFSVGGMTDVAEIKGHRRTYVGAMPGKLVQCLKKTKTENPLVLIDEIDKIGRGYQGDPSSALLELLDPEQNANFLDHYLDVTIDLSKVLFICTANQIDTIPEPLRDRMEIIDVSGYVAEEKLNIAKQYLIPTAMKLTGVTEDKFKISDDSLNNLIKFYCRESGVRNLQKHIEKILRKCAFKIVNNEAEKVDISVDNLKDFCGKPTFTHDRMYEITPPGIVMGLAWTAMGGSSLYIETVVHKQNAISKKLEIEDNSRNYEGTIKLTGHLGDVMKESADISYSVAKSFLLNIDPENDFFKRSHIHLHVPEGATPKDGPSAGVTMVTALISLALNKPIRQNTAMTGEISLTGKVLPVGGIKEKTIAAKRANVNCLILPDENRKDFEELPDFIKDNLQVNYAKYYQDVYDVVFEKV</sequence>
<keyword evidence="5 11" id="KW-0720">Serine protease</keyword>
<keyword evidence="2 11" id="KW-0645">Protease</keyword>
<dbReference type="SMART" id="SM00382">
    <property type="entry name" value="AAA"/>
    <property type="match status" value="1"/>
</dbReference>
<evidence type="ECO:0000256" key="9">
    <source>
        <dbReference type="ARBA" id="ARBA00023128"/>
    </source>
</evidence>
<dbReference type="SUPFAM" id="SSF52540">
    <property type="entry name" value="P-loop containing nucleoside triphosphate hydrolases"/>
    <property type="match status" value="1"/>
</dbReference>
<dbReference type="Proteomes" id="UP001291623">
    <property type="component" value="Unassembled WGS sequence"/>
</dbReference>
<dbReference type="FunFam" id="1.10.8.60:FF:000043">
    <property type="entry name" value="Lon protease homolog, mitochondrial"/>
    <property type="match status" value="1"/>
</dbReference>
<keyword evidence="7" id="KW-0809">Transit peptide</keyword>
<name>A0AAE1UN65_9SOLA</name>
<dbReference type="InterPro" id="IPR004815">
    <property type="entry name" value="Lon_bac/euk-typ"/>
</dbReference>
<dbReference type="EMBL" id="JAVYJV010000073">
    <property type="protein sequence ID" value="KAK4336937.1"/>
    <property type="molecule type" value="Genomic_DNA"/>
</dbReference>
<dbReference type="PRINTS" id="PR00830">
    <property type="entry name" value="ENDOLAPTASE"/>
</dbReference>
<feature type="domain" description="Lon N-terminal" evidence="15">
    <location>
        <begin position="1"/>
        <end position="54"/>
    </location>
</feature>
<dbReference type="GO" id="GO:0016887">
    <property type="term" value="F:ATP hydrolysis activity"/>
    <property type="evidence" value="ECO:0007669"/>
    <property type="project" value="InterPro"/>
</dbReference>
<accession>A0AAE1UN65</accession>
<organism evidence="16 17">
    <name type="scientific">Anisodus tanguticus</name>
    <dbReference type="NCBI Taxonomy" id="243964"/>
    <lineage>
        <taxon>Eukaryota</taxon>
        <taxon>Viridiplantae</taxon>
        <taxon>Streptophyta</taxon>
        <taxon>Embryophyta</taxon>
        <taxon>Tracheophyta</taxon>
        <taxon>Spermatophyta</taxon>
        <taxon>Magnoliopsida</taxon>
        <taxon>eudicotyledons</taxon>
        <taxon>Gunneridae</taxon>
        <taxon>Pentapetalae</taxon>
        <taxon>asterids</taxon>
        <taxon>lamiids</taxon>
        <taxon>Solanales</taxon>
        <taxon>Solanaceae</taxon>
        <taxon>Solanoideae</taxon>
        <taxon>Hyoscyameae</taxon>
        <taxon>Anisodus</taxon>
    </lineage>
</organism>
<dbReference type="PROSITE" id="PS51787">
    <property type="entry name" value="LON_N"/>
    <property type="match status" value="1"/>
</dbReference>
<dbReference type="CDD" id="cd19500">
    <property type="entry name" value="RecA-like_Lon"/>
    <property type="match status" value="1"/>
</dbReference>
<evidence type="ECO:0000256" key="8">
    <source>
        <dbReference type="ARBA" id="ARBA00023125"/>
    </source>
</evidence>
<dbReference type="PROSITE" id="PS01046">
    <property type="entry name" value="LON_SER"/>
    <property type="match status" value="1"/>
</dbReference>
<gene>
    <name evidence="16" type="ORF">RND71_044091</name>
</gene>
<dbReference type="FunFam" id="1.20.58.1480:FF:000002">
    <property type="entry name" value="Lon protease homolog, mitochondrial"/>
    <property type="match status" value="1"/>
</dbReference>
<evidence type="ECO:0000256" key="1">
    <source>
        <dbReference type="ARBA" id="ARBA00004305"/>
    </source>
</evidence>
<dbReference type="InterPro" id="IPR003959">
    <property type="entry name" value="ATPase_AAA_core"/>
</dbReference>
<feature type="active site" evidence="11">
    <location>
        <position position="546"/>
    </location>
</feature>
<dbReference type="EC" id="3.4.21.-" evidence="13"/>
<dbReference type="FunFam" id="3.40.50.300:FF:000021">
    <property type="entry name" value="Lon protease homolog"/>
    <property type="match status" value="1"/>
</dbReference>
<comment type="subcellular location">
    <subcellularLocation>
        <location evidence="1">Mitochondrion matrix</location>
    </subcellularLocation>
</comment>
<comment type="catalytic activity">
    <reaction evidence="10">
        <text>Hydrolysis of proteins in presence of ATP.</text>
        <dbReference type="EC" id="3.4.21.53"/>
    </reaction>
</comment>
<dbReference type="InterPro" id="IPR027417">
    <property type="entry name" value="P-loop_NTPase"/>
</dbReference>
<evidence type="ECO:0000313" key="16">
    <source>
        <dbReference type="EMBL" id="KAK4336937.1"/>
    </source>
</evidence>
<dbReference type="SUPFAM" id="SSF54211">
    <property type="entry name" value="Ribosomal protein S5 domain 2-like"/>
    <property type="match status" value="1"/>
</dbReference>
<dbReference type="Pfam" id="PF02190">
    <property type="entry name" value="LON_substr_bdg"/>
    <property type="match status" value="1"/>
</dbReference>
<dbReference type="InterPro" id="IPR054594">
    <property type="entry name" value="Lon_lid"/>
</dbReference>
<dbReference type="GO" id="GO:0006515">
    <property type="term" value="P:protein quality control for misfolded or incompletely synthesized proteins"/>
    <property type="evidence" value="ECO:0007669"/>
    <property type="project" value="TreeGrafter"/>
</dbReference>
<feature type="active site" evidence="11">
    <location>
        <position position="589"/>
    </location>
</feature>
<evidence type="ECO:0000256" key="6">
    <source>
        <dbReference type="ARBA" id="ARBA00022840"/>
    </source>
</evidence>
<evidence type="ECO:0000256" key="11">
    <source>
        <dbReference type="PROSITE-ProRule" id="PRU01122"/>
    </source>
</evidence>
<keyword evidence="6 12" id="KW-0067">ATP-binding</keyword>
<dbReference type="InterPro" id="IPR003111">
    <property type="entry name" value="Lon_prtase_N"/>
</dbReference>
<dbReference type="PANTHER" id="PTHR43718:SF2">
    <property type="entry name" value="LON PROTEASE HOMOLOG, MITOCHONDRIAL"/>
    <property type="match status" value="1"/>
</dbReference>
<dbReference type="Gene3D" id="3.30.230.10">
    <property type="match status" value="1"/>
</dbReference>
<keyword evidence="8" id="KW-0238">DNA-binding</keyword>
<dbReference type="GO" id="GO:0005759">
    <property type="term" value="C:mitochondrial matrix"/>
    <property type="evidence" value="ECO:0007669"/>
    <property type="project" value="UniProtKB-SubCell"/>
</dbReference>
<dbReference type="PROSITE" id="PS51786">
    <property type="entry name" value="LON_PROTEOLYTIC"/>
    <property type="match status" value="1"/>
</dbReference>
<evidence type="ECO:0000256" key="13">
    <source>
        <dbReference type="RuleBase" id="RU000592"/>
    </source>
</evidence>
<comment type="caution">
    <text evidence="16">The sequence shown here is derived from an EMBL/GenBank/DDBJ whole genome shotgun (WGS) entry which is preliminary data.</text>
</comment>
<evidence type="ECO:0000313" key="17">
    <source>
        <dbReference type="Proteomes" id="UP001291623"/>
    </source>
</evidence>
<proteinExistence type="inferred from homology"/>
<dbReference type="PANTHER" id="PTHR43718">
    <property type="entry name" value="LON PROTEASE"/>
    <property type="match status" value="1"/>
</dbReference>
<comment type="similarity">
    <text evidence="11 12">Belongs to the peptidase S16 family.</text>
</comment>
<dbReference type="GO" id="GO:0004252">
    <property type="term" value="F:serine-type endopeptidase activity"/>
    <property type="evidence" value="ECO:0007669"/>
    <property type="project" value="UniProtKB-UniRule"/>
</dbReference>
<evidence type="ECO:0000256" key="10">
    <source>
        <dbReference type="ARBA" id="ARBA00050665"/>
    </source>
</evidence>
<dbReference type="Pfam" id="PF22667">
    <property type="entry name" value="Lon_lid"/>
    <property type="match status" value="1"/>
</dbReference>
<keyword evidence="4 11" id="KW-0378">Hydrolase</keyword>
<dbReference type="AlphaFoldDB" id="A0AAE1UN65"/>
<dbReference type="GO" id="GO:0003697">
    <property type="term" value="F:single-stranded DNA binding"/>
    <property type="evidence" value="ECO:0007669"/>
    <property type="project" value="TreeGrafter"/>
</dbReference>
<dbReference type="InterPro" id="IPR003593">
    <property type="entry name" value="AAA+_ATPase"/>
</dbReference>
<evidence type="ECO:0000256" key="7">
    <source>
        <dbReference type="ARBA" id="ARBA00022946"/>
    </source>
</evidence>
<dbReference type="Pfam" id="PF05362">
    <property type="entry name" value="Lon_C"/>
    <property type="match status" value="1"/>
</dbReference>
<dbReference type="Gene3D" id="1.10.8.60">
    <property type="match status" value="1"/>
</dbReference>
<dbReference type="Gene3D" id="1.20.5.5270">
    <property type="match status" value="1"/>
</dbReference>
<dbReference type="GO" id="GO:0004176">
    <property type="term" value="F:ATP-dependent peptidase activity"/>
    <property type="evidence" value="ECO:0007669"/>
    <property type="project" value="UniProtKB-UniRule"/>
</dbReference>
<dbReference type="FunFam" id="3.30.230.10:FF:000015">
    <property type="entry name" value="Lon protease homolog, mitochondrial"/>
    <property type="match status" value="1"/>
</dbReference>
<evidence type="ECO:0000256" key="2">
    <source>
        <dbReference type="ARBA" id="ARBA00022670"/>
    </source>
</evidence>
<dbReference type="Gene3D" id="3.40.50.300">
    <property type="entry name" value="P-loop containing nucleotide triphosphate hydrolases"/>
    <property type="match status" value="1"/>
</dbReference>
<evidence type="ECO:0000256" key="5">
    <source>
        <dbReference type="ARBA" id="ARBA00022825"/>
    </source>
</evidence>
<evidence type="ECO:0000259" key="14">
    <source>
        <dbReference type="PROSITE" id="PS51786"/>
    </source>
</evidence>
<protein>
    <recommendedName>
        <fullName evidence="13">Lon protease homolog</fullName>
        <ecNumber evidence="13">3.4.21.-</ecNumber>
    </recommendedName>
</protein>
<keyword evidence="3 12" id="KW-0547">Nucleotide-binding</keyword>
<dbReference type="GO" id="GO:0051131">
    <property type="term" value="P:chaperone-mediated protein complex assembly"/>
    <property type="evidence" value="ECO:0007669"/>
    <property type="project" value="TreeGrafter"/>
</dbReference>
<evidence type="ECO:0000259" key="15">
    <source>
        <dbReference type="PROSITE" id="PS51787"/>
    </source>
</evidence>
<dbReference type="InterPro" id="IPR008269">
    <property type="entry name" value="Lon_proteolytic"/>
</dbReference>
<dbReference type="InterPro" id="IPR027065">
    <property type="entry name" value="Lon_Prtase"/>
</dbReference>
<dbReference type="GO" id="GO:0007005">
    <property type="term" value="P:mitochondrion organization"/>
    <property type="evidence" value="ECO:0007669"/>
    <property type="project" value="TreeGrafter"/>
</dbReference>
<keyword evidence="9" id="KW-0496">Mitochondrion</keyword>
<evidence type="ECO:0000256" key="12">
    <source>
        <dbReference type="RuleBase" id="RU000591"/>
    </source>
</evidence>
<feature type="domain" description="Lon proteolytic" evidence="14">
    <location>
        <begin position="443"/>
        <end position="640"/>
    </location>
</feature>